<reference evidence="2" key="1">
    <citation type="submission" date="2018-01" db="EMBL/GenBank/DDBJ databases">
        <authorList>
            <person name="Regsiter A."/>
            <person name="William W."/>
        </authorList>
    </citation>
    <scope>NUCLEOTIDE SEQUENCE</scope>
    <source>
        <strain evidence="2">TRIP AH-1</strain>
    </source>
</reference>
<dbReference type="Gene3D" id="3.30.70.100">
    <property type="match status" value="1"/>
</dbReference>
<dbReference type="Pfam" id="PF07045">
    <property type="entry name" value="DUF1330"/>
    <property type="match status" value="1"/>
</dbReference>
<name>A0A445N306_9BACT</name>
<dbReference type="InterPro" id="IPR010753">
    <property type="entry name" value="DUF1330"/>
</dbReference>
<evidence type="ECO:0000259" key="1">
    <source>
        <dbReference type="Pfam" id="PF07045"/>
    </source>
</evidence>
<dbReference type="SUPFAM" id="SSF54909">
    <property type="entry name" value="Dimeric alpha+beta barrel"/>
    <property type="match status" value="1"/>
</dbReference>
<dbReference type="InterPro" id="IPR011008">
    <property type="entry name" value="Dimeric_a/b-barrel"/>
</dbReference>
<dbReference type="AlphaFoldDB" id="A0A445N306"/>
<dbReference type="PANTHER" id="PTHR41521:SF4">
    <property type="entry name" value="BLR0684 PROTEIN"/>
    <property type="match status" value="1"/>
</dbReference>
<feature type="domain" description="DUF1330" evidence="1">
    <location>
        <begin position="3"/>
        <end position="100"/>
    </location>
</feature>
<accession>A0A445N306</accession>
<protein>
    <recommendedName>
        <fullName evidence="1">DUF1330 domain-containing protein</fullName>
    </recommendedName>
</protein>
<organism evidence="2">
    <name type="scientific">uncultured Desulfobacterium sp</name>
    <dbReference type="NCBI Taxonomy" id="201089"/>
    <lineage>
        <taxon>Bacteria</taxon>
        <taxon>Pseudomonadati</taxon>
        <taxon>Thermodesulfobacteriota</taxon>
        <taxon>Desulfobacteria</taxon>
        <taxon>Desulfobacterales</taxon>
        <taxon>Desulfobacteriaceae</taxon>
        <taxon>Desulfobacterium</taxon>
        <taxon>environmental samples</taxon>
    </lineage>
</organism>
<gene>
    <name evidence="2" type="ORF">PITCH_A810012</name>
</gene>
<dbReference type="EMBL" id="OJIN01000227">
    <property type="protein sequence ID" value="SPD76081.1"/>
    <property type="molecule type" value="Genomic_DNA"/>
</dbReference>
<dbReference type="PANTHER" id="PTHR41521">
    <property type="match status" value="1"/>
</dbReference>
<evidence type="ECO:0000313" key="2">
    <source>
        <dbReference type="EMBL" id="SPD76081.1"/>
    </source>
</evidence>
<proteinExistence type="predicted"/>
<sequence>MSTYLIIESKVKDRHKYTEFMSAFSGIISNYGGRCLVGGGRIVQLDEGIKIDRRQPEKMVVLEFPSEINVRRCFASPEYQSISSLRNAGAQTRTVLLEGLKCD</sequence>